<dbReference type="Proteomes" id="UP000649617">
    <property type="component" value="Unassembled WGS sequence"/>
</dbReference>
<dbReference type="OrthoDB" id="440812at2759"/>
<dbReference type="EMBL" id="CAJNIZ010008222">
    <property type="protein sequence ID" value="CAE7265214.1"/>
    <property type="molecule type" value="Genomic_DNA"/>
</dbReference>
<comment type="caution">
    <text evidence="1">The sequence shown here is derived from an EMBL/GenBank/DDBJ whole genome shotgun (WGS) entry which is preliminary data.</text>
</comment>
<keyword evidence="2" id="KW-1185">Reference proteome</keyword>
<sequence length="392" mass="44728">MWDIYIYIINFFECYTGVVDPFLVDLAQCGQNKRNECRNLHFLIHRRRKVLPVVISWVPTPVRYTRGKPTIKTVTYPVLHLSSWCKQCFSTGGHMLLGGYNLDDERKFRQLFVQFWHRFRFCRPDLDLYKQEFAHDLSLCIPVAYHGDEGRGKMKRPLMVLAFQPLISHMGPEYTNANGHSFTTRMLFTVVPSELYHGDKTIDTLHGALVQDWLSLYNEGLKDWYNLGPTSSTKSWPRDGIVEDPFKTNKVSPLRSLPSCSEASWAKPDPAHTYAIVGWGKDMVASSIILLAHLGIWGGGSIQKKLNEAFDRFKVWCKLTHRLTQYPAGCGKGYDTAVIGAWLQTVTRDVDPSAEGYGLLAVRCARLRWPLLDLDHQIACGAQFLLNPLCVL</sequence>
<accession>A0A812MGI9</accession>
<gene>
    <name evidence="1" type="ORF">SPIL2461_LOCUS5693</name>
</gene>
<reference evidence="1" key="1">
    <citation type="submission" date="2021-02" db="EMBL/GenBank/DDBJ databases">
        <authorList>
            <person name="Dougan E. K."/>
            <person name="Rhodes N."/>
            <person name="Thang M."/>
            <person name="Chan C."/>
        </authorList>
    </citation>
    <scope>NUCLEOTIDE SEQUENCE</scope>
</reference>
<name>A0A812MGI9_SYMPI</name>
<organism evidence="1 2">
    <name type="scientific">Symbiodinium pilosum</name>
    <name type="common">Dinoflagellate</name>
    <dbReference type="NCBI Taxonomy" id="2952"/>
    <lineage>
        <taxon>Eukaryota</taxon>
        <taxon>Sar</taxon>
        <taxon>Alveolata</taxon>
        <taxon>Dinophyceae</taxon>
        <taxon>Suessiales</taxon>
        <taxon>Symbiodiniaceae</taxon>
        <taxon>Symbiodinium</taxon>
    </lineage>
</organism>
<evidence type="ECO:0000313" key="1">
    <source>
        <dbReference type="EMBL" id="CAE7265214.1"/>
    </source>
</evidence>
<protein>
    <submittedName>
        <fullName evidence="1">Uncharacterized protein</fullName>
    </submittedName>
</protein>
<dbReference type="AlphaFoldDB" id="A0A812MGI9"/>
<evidence type="ECO:0000313" key="2">
    <source>
        <dbReference type="Proteomes" id="UP000649617"/>
    </source>
</evidence>
<proteinExistence type="predicted"/>
<feature type="non-terminal residue" evidence="1">
    <location>
        <position position="1"/>
    </location>
</feature>